<feature type="transmembrane region" description="Helical" evidence="15">
    <location>
        <begin position="166"/>
        <end position="186"/>
    </location>
</feature>
<keyword evidence="11 15" id="KW-1133">Transmembrane helix</keyword>
<dbReference type="Pfam" id="PF00672">
    <property type="entry name" value="HAMP"/>
    <property type="match status" value="1"/>
</dbReference>
<dbReference type="SMART" id="SM00388">
    <property type="entry name" value="HisKA"/>
    <property type="match status" value="1"/>
</dbReference>
<dbReference type="GO" id="GO:0005886">
    <property type="term" value="C:plasma membrane"/>
    <property type="evidence" value="ECO:0007669"/>
    <property type="project" value="UniProtKB-SubCell"/>
</dbReference>
<keyword evidence="5" id="KW-0597">Phosphoprotein</keyword>
<evidence type="ECO:0000256" key="9">
    <source>
        <dbReference type="ARBA" id="ARBA00022777"/>
    </source>
</evidence>
<feature type="coiled-coil region" evidence="14">
    <location>
        <begin position="231"/>
        <end position="258"/>
    </location>
</feature>
<dbReference type="EC" id="2.7.13.3" evidence="3"/>
<accession>A0A0B5QFQ9</accession>
<dbReference type="GO" id="GO:0000155">
    <property type="term" value="F:phosphorelay sensor kinase activity"/>
    <property type="evidence" value="ECO:0007669"/>
    <property type="project" value="InterPro"/>
</dbReference>
<dbReference type="InterPro" id="IPR036097">
    <property type="entry name" value="HisK_dim/P_sf"/>
</dbReference>
<evidence type="ECO:0000256" key="12">
    <source>
        <dbReference type="ARBA" id="ARBA00023012"/>
    </source>
</evidence>
<dbReference type="InterPro" id="IPR003660">
    <property type="entry name" value="HAMP_dom"/>
</dbReference>
<dbReference type="Gene3D" id="1.10.287.130">
    <property type="match status" value="1"/>
</dbReference>
<dbReference type="RefSeq" id="WP_041899218.1">
    <property type="nucleotide sequence ID" value="NZ_CP010086.2"/>
</dbReference>
<evidence type="ECO:0000256" key="7">
    <source>
        <dbReference type="ARBA" id="ARBA00022692"/>
    </source>
</evidence>
<dbReference type="Gene3D" id="3.30.565.10">
    <property type="entry name" value="Histidine kinase-like ATPase, C-terminal domain"/>
    <property type="match status" value="1"/>
</dbReference>
<dbReference type="InterPro" id="IPR004358">
    <property type="entry name" value="Sig_transdc_His_kin-like_C"/>
</dbReference>
<evidence type="ECO:0000256" key="15">
    <source>
        <dbReference type="SAM" id="Phobius"/>
    </source>
</evidence>
<evidence type="ECO:0000256" key="5">
    <source>
        <dbReference type="ARBA" id="ARBA00022553"/>
    </source>
</evidence>
<evidence type="ECO:0000256" key="8">
    <source>
        <dbReference type="ARBA" id="ARBA00022741"/>
    </source>
</evidence>
<keyword evidence="8" id="KW-0547">Nucleotide-binding</keyword>
<dbReference type="SMART" id="SM00387">
    <property type="entry name" value="HATPase_c"/>
    <property type="match status" value="1"/>
</dbReference>
<feature type="transmembrane region" description="Helical" evidence="15">
    <location>
        <begin position="9"/>
        <end position="30"/>
    </location>
</feature>
<evidence type="ECO:0000313" key="18">
    <source>
        <dbReference type="EMBL" id="AJH01145.1"/>
    </source>
</evidence>
<evidence type="ECO:0000313" key="19">
    <source>
        <dbReference type="Proteomes" id="UP000031866"/>
    </source>
</evidence>
<dbReference type="SMART" id="SM00304">
    <property type="entry name" value="HAMP"/>
    <property type="match status" value="1"/>
</dbReference>
<comment type="catalytic activity">
    <reaction evidence="1">
        <text>ATP + protein L-histidine = ADP + protein N-phospho-L-histidine.</text>
        <dbReference type="EC" id="2.7.13.3"/>
    </reaction>
</comment>
<keyword evidence="7 15" id="KW-0812">Transmembrane</keyword>
<comment type="subcellular location">
    <subcellularLocation>
        <location evidence="2">Cell membrane</location>
        <topology evidence="2">Multi-pass membrane protein</topology>
    </subcellularLocation>
</comment>
<dbReference type="SUPFAM" id="SSF158472">
    <property type="entry name" value="HAMP domain-like"/>
    <property type="match status" value="1"/>
</dbReference>
<dbReference type="FunFam" id="1.10.287.130:FF:000001">
    <property type="entry name" value="Two-component sensor histidine kinase"/>
    <property type="match status" value="1"/>
</dbReference>
<sequence length="468" mass="53876">MKTIKTKLFYIFMVLMISLVLGGIILNSVFLESYYIYKNKGVLVSVSQKIKDEYMEGEKDNYQYVDTIQSVDNINTIIVDNNYDIKYNSIHPKSNDEEKRLSKEIKQTIVENEKRLSKKYVYYIDEKNNDQRTKLVFVSQIENGDFIILKKSFKSIHESVVIANQFYILAGLIVMFIGAIFIIIFSNKITKPIIEMSKIAENISNLKFDKVVDIDSKDEIGRLGNSINKISDKLNKSIDELKQDVERKKELVRNMSHELKTPIGIIKGYAEGLKFGVANDRKTMDKYCSILVEECDRMDSLVKELLHYSMMEGGMIKLNVVSFDINKFLCKIVERFKPVVGERNITFTLDCVKDCEIHADRDLLEKAINNFITNAIDHVKGRKIINIIGKKEENKIKIGVFNTGDNICEEEMDKLWDVCYKVDRSRSRKYGGHGIGLSLVRLIAQLHGGITKVKNVEEGVTFYLEIPE</sequence>
<evidence type="ECO:0000259" key="16">
    <source>
        <dbReference type="PROSITE" id="PS50109"/>
    </source>
</evidence>
<dbReference type="PROSITE" id="PS50885">
    <property type="entry name" value="HAMP"/>
    <property type="match status" value="1"/>
</dbReference>
<dbReference type="CDD" id="cd00082">
    <property type="entry name" value="HisKA"/>
    <property type="match status" value="1"/>
</dbReference>
<evidence type="ECO:0000256" key="3">
    <source>
        <dbReference type="ARBA" id="ARBA00012438"/>
    </source>
</evidence>
<keyword evidence="13 15" id="KW-0472">Membrane</keyword>
<keyword evidence="6" id="KW-0808">Transferase</keyword>
<evidence type="ECO:0000256" key="11">
    <source>
        <dbReference type="ARBA" id="ARBA00022989"/>
    </source>
</evidence>
<dbReference type="InterPro" id="IPR003661">
    <property type="entry name" value="HisK_dim/P_dom"/>
</dbReference>
<proteinExistence type="predicted"/>
<dbReference type="InterPro" id="IPR005467">
    <property type="entry name" value="His_kinase_dom"/>
</dbReference>
<evidence type="ECO:0000256" key="13">
    <source>
        <dbReference type="ARBA" id="ARBA00023136"/>
    </source>
</evidence>
<organism evidence="18 19">
    <name type="scientific">Clostridium beijerinckii</name>
    <name type="common">Clostridium MP</name>
    <dbReference type="NCBI Taxonomy" id="1520"/>
    <lineage>
        <taxon>Bacteria</taxon>
        <taxon>Bacillati</taxon>
        <taxon>Bacillota</taxon>
        <taxon>Clostridia</taxon>
        <taxon>Eubacteriales</taxon>
        <taxon>Clostridiaceae</taxon>
        <taxon>Clostridium</taxon>
    </lineage>
</organism>
<dbReference type="PRINTS" id="PR00344">
    <property type="entry name" value="BCTRLSENSOR"/>
</dbReference>
<name>A0A0B5QFQ9_CLOBE</name>
<feature type="domain" description="Histidine kinase" evidence="16">
    <location>
        <begin position="254"/>
        <end position="468"/>
    </location>
</feature>
<dbReference type="AlphaFoldDB" id="A0A0B5QFQ9"/>
<dbReference type="SUPFAM" id="SSF55874">
    <property type="entry name" value="ATPase domain of HSP90 chaperone/DNA topoisomerase II/histidine kinase"/>
    <property type="match status" value="1"/>
</dbReference>
<evidence type="ECO:0000256" key="4">
    <source>
        <dbReference type="ARBA" id="ARBA00022475"/>
    </source>
</evidence>
<reference evidence="19" key="1">
    <citation type="submission" date="2014-12" db="EMBL/GenBank/DDBJ databases">
        <title>Genome sequence of Clostridium beijerinckii strain 59B.</title>
        <authorList>
            <person name="Little G.T."/>
            <person name="Minton N.P."/>
        </authorList>
    </citation>
    <scope>NUCLEOTIDE SEQUENCE [LARGE SCALE GENOMIC DNA]</scope>
    <source>
        <strain evidence="19">59B</strain>
    </source>
</reference>
<keyword evidence="12" id="KW-0902">Two-component regulatory system</keyword>
<evidence type="ECO:0000256" key="6">
    <source>
        <dbReference type="ARBA" id="ARBA00022679"/>
    </source>
</evidence>
<dbReference type="STRING" id="1520.LF65_04613"/>
<dbReference type="CDD" id="cd06225">
    <property type="entry name" value="HAMP"/>
    <property type="match status" value="1"/>
</dbReference>
<protein>
    <recommendedName>
        <fullName evidence="3">histidine kinase</fullName>
        <ecNumber evidence="3">2.7.13.3</ecNumber>
    </recommendedName>
</protein>
<dbReference type="GO" id="GO:0005524">
    <property type="term" value="F:ATP binding"/>
    <property type="evidence" value="ECO:0007669"/>
    <property type="project" value="UniProtKB-KW"/>
</dbReference>
<keyword evidence="4" id="KW-1003">Cell membrane</keyword>
<dbReference type="SUPFAM" id="SSF47384">
    <property type="entry name" value="Homodimeric domain of signal transducing histidine kinase"/>
    <property type="match status" value="1"/>
</dbReference>
<dbReference type="Pfam" id="PF00512">
    <property type="entry name" value="HisKA"/>
    <property type="match status" value="1"/>
</dbReference>
<dbReference type="PANTHER" id="PTHR45528">
    <property type="entry name" value="SENSOR HISTIDINE KINASE CPXA"/>
    <property type="match status" value="1"/>
</dbReference>
<dbReference type="Proteomes" id="UP000031866">
    <property type="component" value="Chromosome"/>
</dbReference>
<feature type="domain" description="HAMP" evidence="17">
    <location>
        <begin position="187"/>
        <end position="239"/>
    </location>
</feature>
<keyword evidence="14" id="KW-0175">Coiled coil</keyword>
<evidence type="ECO:0000259" key="17">
    <source>
        <dbReference type="PROSITE" id="PS50885"/>
    </source>
</evidence>
<dbReference type="InterPro" id="IPR036890">
    <property type="entry name" value="HATPase_C_sf"/>
</dbReference>
<evidence type="ECO:0000256" key="10">
    <source>
        <dbReference type="ARBA" id="ARBA00022840"/>
    </source>
</evidence>
<dbReference type="EMBL" id="CP010086">
    <property type="protein sequence ID" value="AJH01145.1"/>
    <property type="molecule type" value="Genomic_DNA"/>
</dbReference>
<dbReference type="PROSITE" id="PS50109">
    <property type="entry name" value="HIS_KIN"/>
    <property type="match status" value="1"/>
</dbReference>
<keyword evidence="9 18" id="KW-0418">Kinase</keyword>
<evidence type="ECO:0000256" key="1">
    <source>
        <dbReference type="ARBA" id="ARBA00000085"/>
    </source>
</evidence>
<dbReference type="Pfam" id="PF02518">
    <property type="entry name" value="HATPase_c"/>
    <property type="match status" value="1"/>
</dbReference>
<dbReference type="OrthoDB" id="9762826at2"/>
<evidence type="ECO:0000256" key="2">
    <source>
        <dbReference type="ARBA" id="ARBA00004651"/>
    </source>
</evidence>
<keyword evidence="10" id="KW-0067">ATP-binding</keyword>
<dbReference type="Gene3D" id="6.10.340.10">
    <property type="match status" value="1"/>
</dbReference>
<dbReference type="InterPro" id="IPR050398">
    <property type="entry name" value="HssS/ArlS-like"/>
</dbReference>
<dbReference type="KEGG" id="cbei:LF65_04613"/>
<dbReference type="InterPro" id="IPR003594">
    <property type="entry name" value="HATPase_dom"/>
</dbReference>
<gene>
    <name evidence="18" type="ORF">LF65_04613</name>
</gene>
<evidence type="ECO:0000256" key="14">
    <source>
        <dbReference type="SAM" id="Coils"/>
    </source>
</evidence>
<dbReference type="PANTHER" id="PTHR45528:SF1">
    <property type="entry name" value="SENSOR HISTIDINE KINASE CPXA"/>
    <property type="match status" value="1"/>
</dbReference>